<dbReference type="GO" id="GO:0003677">
    <property type="term" value="F:DNA binding"/>
    <property type="evidence" value="ECO:0007669"/>
    <property type="project" value="InterPro"/>
</dbReference>
<evidence type="ECO:0000313" key="3">
    <source>
        <dbReference type="Proteomes" id="UP001183643"/>
    </source>
</evidence>
<comment type="caution">
    <text evidence="2">The sequence shown here is derived from an EMBL/GenBank/DDBJ whole genome shotgun (WGS) entry which is preliminary data.</text>
</comment>
<dbReference type="SUPFAM" id="SSF47413">
    <property type="entry name" value="lambda repressor-like DNA-binding domains"/>
    <property type="match status" value="1"/>
</dbReference>
<dbReference type="SMART" id="SM00530">
    <property type="entry name" value="HTH_XRE"/>
    <property type="match status" value="1"/>
</dbReference>
<evidence type="ECO:0000313" key="2">
    <source>
        <dbReference type="EMBL" id="MDR7279807.1"/>
    </source>
</evidence>
<feature type="domain" description="HTH cro/C1-type" evidence="1">
    <location>
        <begin position="20"/>
        <end position="74"/>
    </location>
</feature>
<dbReference type="Proteomes" id="UP001183643">
    <property type="component" value="Unassembled WGS sequence"/>
</dbReference>
<evidence type="ECO:0000259" key="1">
    <source>
        <dbReference type="PROSITE" id="PS50943"/>
    </source>
</evidence>
<name>A0AAE4CCZ8_9ACTN</name>
<organism evidence="2 3">
    <name type="scientific">Catenuloplanes atrovinosus</name>
    <dbReference type="NCBI Taxonomy" id="137266"/>
    <lineage>
        <taxon>Bacteria</taxon>
        <taxon>Bacillati</taxon>
        <taxon>Actinomycetota</taxon>
        <taxon>Actinomycetes</taxon>
        <taxon>Micromonosporales</taxon>
        <taxon>Micromonosporaceae</taxon>
        <taxon>Catenuloplanes</taxon>
    </lineage>
</organism>
<keyword evidence="3" id="KW-1185">Reference proteome</keyword>
<proteinExistence type="predicted"/>
<dbReference type="CDD" id="cd00093">
    <property type="entry name" value="HTH_XRE"/>
    <property type="match status" value="1"/>
</dbReference>
<dbReference type="Pfam" id="PF01381">
    <property type="entry name" value="HTH_3"/>
    <property type="match status" value="1"/>
</dbReference>
<dbReference type="PROSITE" id="PS50943">
    <property type="entry name" value="HTH_CROC1"/>
    <property type="match status" value="1"/>
</dbReference>
<gene>
    <name evidence="2" type="ORF">J2S41_006585</name>
</gene>
<protein>
    <submittedName>
        <fullName evidence="2">Transcriptional regulator with XRE-family HTH domain</fullName>
    </submittedName>
</protein>
<reference evidence="2" key="1">
    <citation type="submission" date="2023-07" db="EMBL/GenBank/DDBJ databases">
        <title>Sequencing the genomes of 1000 actinobacteria strains.</title>
        <authorList>
            <person name="Klenk H.-P."/>
        </authorList>
    </citation>
    <scope>NUCLEOTIDE SEQUENCE</scope>
    <source>
        <strain evidence="2">DSM 44707</strain>
    </source>
</reference>
<dbReference type="InterPro" id="IPR010982">
    <property type="entry name" value="Lambda_DNA-bd_dom_sf"/>
</dbReference>
<dbReference type="InterPro" id="IPR001387">
    <property type="entry name" value="Cro/C1-type_HTH"/>
</dbReference>
<dbReference type="Gene3D" id="1.10.260.40">
    <property type="entry name" value="lambda repressor-like DNA-binding domains"/>
    <property type="match status" value="1"/>
</dbReference>
<accession>A0AAE4CCZ8</accession>
<dbReference type="AlphaFoldDB" id="A0AAE4CCZ8"/>
<sequence>MAGDPLDDVDDFYVEVGRRIRSARMSIGMTQSQLGIKVGLTRTSITNLEAGRQRLPLHTFAAIENALGVASGSLLAPHSTNTKTQLAQAIEQHLTSAPITTREFVQKLIAQLEPTNEGSRNDIA</sequence>
<dbReference type="RefSeq" id="WP_310373824.1">
    <property type="nucleotide sequence ID" value="NZ_JAVDYB010000001.1"/>
</dbReference>
<dbReference type="EMBL" id="JAVDYB010000001">
    <property type="protein sequence ID" value="MDR7279807.1"/>
    <property type="molecule type" value="Genomic_DNA"/>
</dbReference>